<evidence type="ECO:0000313" key="1">
    <source>
        <dbReference type="EMBL" id="KAK3599360.1"/>
    </source>
</evidence>
<dbReference type="AlphaFoldDB" id="A0AAE0SW79"/>
<evidence type="ECO:0000313" key="2">
    <source>
        <dbReference type="Proteomes" id="UP001195483"/>
    </source>
</evidence>
<keyword evidence="2" id="KW-1185">Reference proteome</keyword>
<reference evidence="1" key="3">
    <citation type="submission" date="2023-05" db="EMBL/GenBank/DDBJ databases">
        <authorList>
            <person name="Smith C.H."/>
        </authorList>
    </citation>
    <scope>NUCLEOTIDE SEQUENCE</scope>
    <source>
        <strain evidence="1">CHS0354</strain>
        <tissue evidence="1">Mantle</tissue>
    </source>
</reference>
<gene>
    <name evidence="1" type="ORF">CHS0354_009860</name>
</gene>
<reference evidence="1" key="2">
    <citation type="journal article" date="2021" name="Genome Biol. Evol.">
        <title>Developing a high-quality reference genome for a parasitic bivalve with doubly uniparental inheritance (Bivalvia: Unionida).</title>
        <authorList>
            <person name="Smith C.H."/>
        </authorList>
    </citation>
    <scope>NUCLEOTIDE SEQUENCE</scope>
    <source>
        <strain evidence="1">CHS0354</strain>
        <tissue evidence="1">Mantle</tissue>
    </source>
</reference>
<comment type="caution">
    <text evidence="1">The sequence shown here is derived from an EMBL/GenBank/DDBJ whole genome shotgun (WGS) entry which is preliminary data.</text>
</comment>
<dbReference type="Proteomes" id="UP001195483">
    <property type="component" value="Unassembled WGS sequence"/>
</dbReference>
<name>A0AAE0SW79_9BIVA</name>
<feature type="non-terminal residue" evidence="1">
    <location>
        <position position="53"/>
    </location>
</feature>
<protein>
    <submittedName>
        <fullName evidence="1">Uncharacterized protein</fullName>
    </submittedName>
</protein>
<accession>A0AAE0SW79</accession>
<dbReference type="EMBL" id="JAEAOA010000627">
    <property type="protein sequence ID" value="KAK3599360.1"/>
    <property type="molecule type" value="Genomic_DNA"/>
</dbReference>
<sequence length="53" mass="5971">MYNLSSWLWLIQNTTNKCEKPCYGKFCGVHAFALRKSSNAGTNPCENCEVGVR</sequence>
<reference evidence="1" key="1">
    <citation type="journal article" date="2021" name="Genome Biol. Evol.">
        <title>A High-Quality Reference Genome for a Parasitic Bivalve with Doubly Uniparental Inheritance (Bivalvia: Unionida).</title>
        <authorList>
            <person name="Smith C.H."/>
        </authorList>
    </citation>
    <scope>NUCLEOTIDE SEQUENCE</scope>
    <source>
        <strain evidence="1">CHS0354</strain>
    </source>
</reference>
<organism evidence="1 2">
    <name type="scientific">Potamilus streckersoni</name>
    <dbReference type="NCBI Taxonomy" id="2493646"/>
    <lineage>
        <taxon>Eukaryota</taxon>
        <taxon>Metazoa</taxon>
        <taxon>Spiralia</taxon>
        <taxon>Lophotrochozoa</taxon>
        <taxon>Mollusca</taxon>
        <taxon>Bivalvia</taxon>
        <taxon>Autobranchia</taxon>
        <taxon>Heteroconchia</taxon>
        <taxon>Palaeoheterodonta</taxon>
        <taxon>Unionida</taxon>
        <taxon>Unionoidea</taxon>
        <taxon>Unionidae</taxon>
        <taxon>Ambleminae</taxon>
        <taxon>Lampsilini</taxon>
        <taxon>Potamilus</taxon>
    </lineage>
</organism>
<proteinExistence type="predicted"/>